<dbReference type="EMBL" id="JACHJV010000001">
    <property type="protein sequence ID" value="MBB4926913.1"/>
    <property type="molecule type" value="Genomic_DNA"/>
</dbReference>
<comment type="caution">
    <text evidence="1">The sequence shown here is derived from an EMBL/GenBank/DDBJ whole genome shotgun (WGS) entry which is preliminary data.</text>
</comment>
<proteinExistence type="predicted"/>
<reference evidence="1 2" key="1">
    <citation type="submission" date="2020-08" db="EMBL/GenBank/DDBJ databases">
        <title>Sequencing the genomes of 1000 actinobacteria strains.</title>
        <authorList>
            <person name="Klenk H.-P."/>
        </authorList>
    </citation>
    <scope>NUCLEOTIDE SEQUENCE [LARGE SCALE GENOMIC DNA]</scope>
    <source>
        <strain evidence="1 2">DSM 41654</strain>
    </source>
</reference>
<evidence type="ECO:0000313" key="1">
    <source>
        <dbReference type="EMBL" id="MBB4926913.1"/>
    </source>
</evidence>
<organism evidence="1 2">
    <name type="scientific">Kitasatospora kifunensis</name>
    <name type="common">Streptomyces kifunensis</name>
    <dbReference type="NCBI Taxonomy" id="58351"/>
    <lineage>
        <taxon>Bacteria</taxon>
        <taxon>Bacillati</taxon>
        <taxon>Actinomycetota</taxon>
        <taxon>Actinomycetes</taxon>
        <taxon>Kitasatosporales</taxon>
        <taxon>Streptomycetaceae</taxon>
        <taxon>Kitasatospora</taxon>
    </lineage>
</organism>
<name>A0A7W7R7L3_KITKI</name>
<keyword evidence="2" id="KW-1185">Reference proteome</keyword>
<accession>A0A7W7R7L3</accession>
<protein>
    <submittedName>
        <fullName evidence="1">Uncharacterized protein</fullName>
    </submittedName>
</protein>
<evidence type="ECO:0000313" key="2">
    <source>
        <dbReference type="Proteomes" id="UP000540506"/>
    </source>
</evidence>
<dbReference type="Proteomes" id="UP000540506">
    <property type="component" value="Unassembled WGS sequence"/>
</dbReference>
<sequence>MFGTPPGEPSNRLVLLEFSGVGPEQRFDAAFPADAYPQVLKLDPLAAFLSRARDIPERIALLADHIHSSGVPTVRLCASCSAVALLSPLARSLTQRGVRVSGILAIDPFQVTDTHALSALRRIATNLSIKDQEPAEPFTRASVQALIAQWIDRFLERSGLEAAAQDVFREDLMAKYVNWLDYLLWASTEARPARDLPVRILTTAPIGDPEVIFGKGPEVIETRYESADVPALLHPVVIEDLRQLVS</sequence>
<dbReference type="RefSeq" id="WP_184940672.1">
    <property type="nucleotide sequence ID" value="NZ_JACHJV010000001.1"/>
</dbReference>
<dbReference type="AlphaFoldDB" id="A0A7W7R7L3"/>
<gene>
    <name evidence="1" type="ORF">FHR34_005906</name>
</gene>